<dbReference type="PANTHER" id="PTHR38096">
    <property type="entry name" value="ENTEROBACTIN SYNTHASE COMPONENT D"/>
    <property type="match status" value="1"/>
</dbReference>
<evidence type="ECO:0000313" key="5">
    <source>
        <dbReference type="Proteomes" id="UP001500416"/>
    </source>
</evidence>
<gene>
    <name evidence="4" type="ORF">GCM10010492_37120</name>
</gene>
<dbReference type="SUPFAM" id="SSF56214">
    <property type="entry name" value="4'-phosphopantetheinyl transferase"/>
    <property type="match status" value="1"/>
</dbReference>
<protein>
    <submittedName>
        <fullName evidence="4">4'-phosphopantetheinyl transferase superfamily protein</fullName>
    </submittedName>
</protein>
<dbReference type="PRINTS" id="PR01399">
    <property type="entry name" value="ENTSNTHTASED"/>
</dbReference>
<dbReference type="InterPro" id="IPR037143">
    <property type="entry name" value="4-PPantetheinyl_Trfase_dom_sf"/>
</dbReference>
<evidence type="ECO:0000313" key="4">
    <source>
        <dbReference type="EMBL" id="GAA0234777.1"/>
    </source>
</evidence>
<keyword evidence="1 4" id="KW-0808">Transferase</keyword>
<dbReference type="Pfam" id="PF01648">
    <property type="entry name" value="ACPS"/>
    <property type="match status" value="1"/>
</dbReference>
<dbReference type="Pfam" id="PF17837">
    <property type="entry name" value="4PPT_N"/>
    <property type="match status" value="1"/>
</dbReference>
<keyword evidence="5" id="KW-1185">Reference proteome</keyword>
<dbReference type="Proteomes" id="UP001500416">
    <property type="component" value="Unassembled WGS sequence"/>
</dbReference>
<dbReference type="RefSeq" id="WP_343935096.1">
    <property type="nucleotide sequence ID" value="NZ_BAAABU010000007.1"/>
</dbReference>
<sequence>MIDDLMPAGVASVDTFEDFDVPLPPEEEEHVAKAVDKRRKEFTTGRHCARLALGRLGLPPVPLPPGERRAPVWPDGVVGSITHCKGYRAAAVARTADIRTIGIDAEPNEPNPDGVLEAIALPGELRMVAALGRATDKVCWDRLLFSAKESVYKAWFPLARTWLGFEDAEVTVNPDDGTFTARVLIEPPVVDGFTLDGFTGRWMAREGFVVTAIAVPALTT</sequence>
<reference evidence="5" key="1">
    <citation type="journal article" date="2019" name="Int. J. Syst. Evol. Microbiol.">
        <title>The Global Catalogue of Microorganisms (GCM) 10K type strain sequencing project: providing services to taxonomists for standard genome sequencing and annotation.</title>
        <authorList>
            <consortium name="The Broad Institute Genomics Platform"/>
            <consortium name="The Broad Institute Genome Sequencing Center for Infectious Disease"/>
            <person name="Wu L."/>
            <person name="Ma J."/>
        </authorList>
    </citation>
    <scope>NUCLEOTIDE SEQUENCE [LARGE SCALE GENOMIC DNA]</scope>
    <source>
        <strain evidence="5">JCM 3380</strain>
    </source>
</reference>
<proteinExistence type="predicted"/>
<feature type="domain" description="4'-phosphopantetheinyl transferase" evidence="2">
    <location>
        <begin position="101"/>
        <end position="177"/>
    </location>
</feature>
<evidence type="ECO:0000259" key="3">
    <source>
        <dbReference type="Pfam" id="PF17837"/>
    </source>
</evidence>
<comment type="caution">
    <text evidence="4">The sequence shown here is derived from an EMBL/GenBank/DDBJ whole genome shotgun (WGS) entry which is preliminary data.</text>
</comment>
<dbReference type="EMBL" id="BAAABU010000007">
    <property type="protein sequence ID" value="GAA0234777.1"/>
    <property type="molecule type" value="Genomic_DNA"/>
</dbReference>
<dbReference type="GO" id="GO:0016740">
    <property type="term" value="F:transferase activity"/>
    <property type="evidence" value="ECO:0007669"/>
    <property type="project" value="UniProtKB-KW"/>
</dbReference>
<accession>A0ABP3DK74</accession>
<dbReference type="PANTHER" id="PTHR38096:SF1">
    <property type="entry name" value="ENTEROBACTIN SYNTHASE COMPONENT D"/>
    <property type="match status" value="1"/>
</dbReference>
<organism evidence="4 5">
    <name type="scientific">Saccharothrix mutabilis subsp. mutabilis</name>
    <dbReference type="NCBI Taxonomy" id="66855"/>
    <lineage>
        <taxon>Bacteria</taxon>
        <taxon>Bacillati</taxon>
        <taxon>Actinomycetota</taxon>
        <taxon>Actinomycetes</taxon>
        <taxon>Pseudonocardiales</taxon>
        <taxon>Pseudonocardiaceae</taxon>
        <taxon>Saccharothrix</taxon>
    </lineage>
</organism>
<name>A0ABP3DK74_9PSEU</name>
<feature type="domain" description="4'-phosphopantetheinyl transferase N-terminal" evidence="3">
    <location>
        <begin position="26"/>
        <end position="93"/>
    </location>
</feature>
<dbReference type="InterPro" id="IPR041354">
    <property type="entry name" value="4PPT_N"/>
</dbReference>
<dbReference type="InterPro" id="IPR008278">
    <property type="entry name" value="4-PPantetheinyl_Trfase_dom"/>
</dbReference>
<dbReference type="InterPro" id="IPR003542">
    <property type="entry name" value="Enbac_synth_compD-like"/>
</dbReference>
<dbReference type="Gene3D" id="3.90.470.20">
    <property type="entry name" value="4'-phosphopantetheinyl transferase domain"/>
    <property type="match status" value="1"/>
</dbReference>
<evidence type="ECO:0000259" key="2">
    <source>
        <dbReference type="Pfam" id="PF01648"/>
    </source>
</evidence>
<evidence type="ECO:0000256" key="1">
    <source>
        <dbReference type="ARBA" id="ARBA00022679"/>
    </source>
</evidence>